<dbReference type="GO" id="GO:0005840">
    <property type="term" value="C:ribosome"/>
    <property type="evidence" value="ECO:0007669"/>
    <property type="project" value="InterPro"/>
</dbReference>
<dbReference type="EMBL" id="HBKN01037148">
    <property type="protein sequence ID" value="CAE2324017.1"/>
    <property type="molecule type" value="Transcribed_RNA"/>
</dbReference>
<dbReference type="GO" id="GO:0006412">
    <property type="term" value="P:translation"/>
    <property type="evidence" value="ECO:0007669"/>
    <property type="project" value="InterPro"/>
</dbReference>
<organism evidence="1">
    <name type="scientific">Guillardia theta</name>
    <name type="common">Cryptophyte</name>
    <name type="synonym">Cryptomonas phi</name>
    <dbReference type="NCBI Taxonomy" id="55529"/>
    <lineage>
        <taxon>Eukaryota</taxon>
        <taxon>Cryptophyceae</taxon>
        <taxon>Pyrenomonadales</taxon>
        <taxon>Geminigeraceae</taxon>
        <taxon>Guillardia</taxon>
    </lineage>
</organism>
<dbReference type="InterPro" id="IPR028877">
    <property type="entry name" value="Ribosomal_eL20"/>
</dbReference>
<name>A0A7S4P5F8_GUITH</name>
<proteinExistence type="inferred from homology"/>
<protein>
    <recommendedName>
        <fullName evidence="2">Ribosomal protein 50S-L18Ae/60S-L20/60S-L18A domain-containing protein</fullName>
    </recommendedName>
</protein>
<dbReference type="HAMAP" id="MF_00273">
    <property type="entry name" value="Ribosomal_eL20"/>
    <property type="match status" value="1"/>
</dbReference>
<sequence length="117" mass="13632">MQDTGLVQTRYHQYQVVGRLKPSAEKGTRKADIYKMNIFAPNKVVAKSRFWYYMSLLKRVKKANGEILQINEVRLRERKWSIYHTIRVCCGSLSDSIHVENDTICLSFLMCSAPPDF</sequence>
<evidence type="ECO:0008006" key="2">
    <source>
        <dbReference type="Google" id="ProtNLM"/>
    </source>
</evidence>
<accession>A0A7S4P5F8</accession>
<dbReference type="InterPro" id="IPR021138">
    <property type="entry name" value="Ribosomal_eL20_eukaryotes"/>
</dbReference>
<gene>
    <name evidence="1" type="ORF">GTHE00462_LOCUS29117</name>
</gene>
<evidence type="ECO:0000313" key="1">
    <source>
        <dbReference type="EMBL" id="CAE2324017.1"/>
    </source>
</evidence>
<dbReference type="PANTHER" id="PTHR10052">
    <property type="entry name" value="60S RIBOSOMAL PROTEIN L18A"/>
    <property type="match status" value="1"/>
</dbReference>
<dbReference type="AlphaFoldDB" id="A0A7S4P5F8"/>
<dbReference type="Gene3D" id="3.10.20.10">
    <property type="match status" value="1"/>
</dbReference>
<reference evidence="1" key="1">
    <citation type="submission" date="2021-01" db="EMBL/GenBank/DDBJ databases">
        <authorList>
            <person name="Corre E."/>
            <person name="Pelletier E."/>
            <person name="Niang G."/>
            <person name="Scheremetjew M."/>
            <person name="Finn R."/>
            <person name="Kale V."/>
            <person name="Holt S."/>
            <person name="Cochrane G."/>
            <person name="Meng A."/>
            <person name="Brown T."/>
            <person name="Cohen L."/>
        </authorList>
    </citation>
    <scope>NUCLEOTIDE SEQUENCE</scope>
    <source>
        <strain evidence="1">CCMP 2712</strain>
    </source>
</reference>
<dbReference type="FunFam" id="3.10.20.10:FF:000002">
    <property type="entry name" value="60S ribosomal protein L18a"/>
    <property type="match status" value="1"/>
</dbReference>
<dbReference type="GO" id="GO:0003735">
    <property type="term" value="F:structural constituent of ribosome"/>
    <property type="evidence" value="ECO:0007669"/>
    <property type="project" value="InterPro"/>
</dbReference>